<name>A0A975FZ96_9CAUL</name>
<evidence type="ECO:0000313" key="3">
    <source>
        <dbReference type="EMBL" id="QUD87667.1"/>
    </source>
</evidence>
<accession>A0A975FZ96</accession>
<keyword evidence="1" id="KW-0732">Signal</keyword>
<keyword evidence="4" id="KW-1185">Reference proteome</keyword>
<dbReference type="InterPro" id="IPR013096">
    <property type="entry name" value="Cupin_2"/>
</dbReference>
<evidence type="ECO:0000313" key="4">
    <source>
        <dbReference type="Proteomes" id="UP000676409"/>
    </source>
</evidence>
<dbReference type="Gene3D" id="2.60.120.10">
    <property type="entry name" value="Jelly Rolls"/>
    <property type="match status" value="1"/>
</dbReference>
<feature type="domain" description="Cupin type-2" evidence="2">
    <location>
        <begin position="46"/>
        <end position="116"/>
    </location>
</feature>
<dbReference type="CDD" id="cd02234">
    <property type="entry name" value="cupin_BLR7677-like"/>
    <property type="match status" value="1"/>
</dbReference>
<dbReference type="InterPro" id="IPR014710">
    <property type="entry name" value="RmlC-like_jellyroll"/>
</dbReference>
<organism evidence="3 4">
    <name type="scientific">Phenylobacterium montanum</name>
    <dbReference type="NCBI Taxonomy" id="2823693"/>
    <lineage>
        <taxon>Bacteria</taxon>
        <taxon>Pseudomonadati</taxon>
        <taxon>Pseudomonadota</taxon>
        <taxon>Alphaproteobacteria</taxon>
        <taxon>Caulobacterales</taxon>
        <taxon>Caulobacteraceae</taxon>
        <taxon>Phenylobacterium</taxon>
    </lineage>
</organism>
<evidence type="ECO:0000259" key="2">
    <source>
        <dbReference type="Pfam" id="PF07883"/>
    </source>
</evidence>
<dbReference type="InterPro" id="IPR011051">
    <property type="entry name" value="RmlC_Cupin_sf"/>
</dbReference>
<dbReference type="Proteomes" id="UP000676409">
    <property type="component" value="Chromosome"/>
</dbReference>
<dbReference type="SUPFAM" id="SSF51182">
    <property type="entry name" value="RmlC-like cupins"/>
    <property type="match status" value="1"/>
</dbReference>
<sequence>MRAILIAMALVAGLAPASRALAGATVASVTQADLPSGKDMALTAVTVTYAPGQSSMPHHHGGFVMAYVLKGTIVTQVEGEPEKTLGPGQSWTEAPGAHHIVCRNPSRTEPAEFLAVIVAPKGAEVSTADGAR</sequence>
<dbReference type="PANTHER" id="PTHR38599">
    <property type="entry name" value="CUPIN DOMAIN PROTEIN (AFU_ORTHOLOGUE AFUA_3G13620)"/>
    <property type="match status" value="1"/>
</dbReference>
<dbReference type="RefSeq" id="WP_211937717.1">
    <property type="nucleotide sequence ID" value="NZ_CP073078.1"/>
</dbReference>
<feature type="chain" id="PRO_5037423031" evidence="1">
    <location>
        <begin position="23"/>
        <end position="132"/>
    </location>
</feature>
<feature type="signal peptide" evidence="1">
    <location>
        <begin position="1"/>
        <end position="22"/>
    </location>
</feature>
<protein>
    <submittedName>
        <fullName evidence="3">Cupin domain-containing protein</fullName>
    </submittedName>
</protein>
<proteinExistence type="predicted"/>
<dbReference type="EMBL" id="CP073078">
    <property type="protein sequence ID" value="QUD87667.1"/>
    <property type="molecule type" value="Genomic_DNA"/>
</dbReference>
<dbReference type="AlphaFoldDB" id="A0A975FZ96"/>
<reference evidence="3" key="1">
    <citation type="submission" date="2021-04" db="EMBL/GenBank/DDBJ databases">
        <title>The complete genome sequence of Caulobacter sp. S6.</title>
        <authorList>
            <person name="Tang Y."/>
            <person name="Ouyang W."/>
            <person name="Liu Q."/>
            <person name="Huang B."/>
            <person name="Guo Z."/>
            <person name="Lei P."/>
        </authorList>
    </citation>
    <scope>NUCLEOTIDE SEQUENCE</scope>
    <source>
        <strain evidence="3">S6</strain>
    </source>
</reference>
<evidence type="ECO:0000256" key="1">
    <source>
        <dbReference type="SAM" id="SignalP"/>
    </source>
</evidence>
<dbReference type="KEGG" id="caul:KCG34_21895"/>
<gene>
    <name evidence="3" type="ORF">KCG34_21895</name>
</gene>
<dbReference type="Pfam" id="PF07883">
    <property type="entry name" value="Cupin_2"/>
    <property type="match status" value="1"/>
</dbReference>
<dbReference type="PANTHER" id="PTHR38599:SF1">
    <property type="entry name" value="CUPIN DOMAIN PROTEIN (AFU_ORTHOLOGUE AFUA_3G13620)"/>
    <property type="match status" value="1"/>
</dbReference>